<reference evidence="1" key="1">
    <citation type="submission" date="2015-08" db="EMBL/GenBank/DDBJ databases">
        <title>Complete DNA Sequence of Pseudomonas syringae pv. actinidiae, the Causal Agent of Kiwifruit Canker Disease.</title>
        <authorList>
            <person name="Rikkerink E.H.A."/>
            <person name="Fineran P.C."/>
        </authorList>
    </citation>
    <scope>NUCLEOTIDE SEQUENCE</scope>
    <source>
        <strain evidence="1">DSM 13666</strain>
    </source>
</reference>
<dbReference type="RefSeq" id="WP_010896195.1">
    <property type="nucleotide sequence ID" value="NZ_JARMVM010000328.1"/>
</dbReference>
<comment type="caution">
    <text evidence="1">The sequence shown here is derived from an EMBL/GenBank/DDBJ whole genome shotgun (WGS) entry which is preliminary data.</text>
</comment>
<proteinExistence type="predicted"/>
<evidence type="ECO:0000313" key="1">
    <source>
        <dbReference type="EMBL" id="KOO36479.1"/>
    </source>
</evidence>
<dbReference type="EMBL" id="LILD01000010">
    <property type="protein sequence ID" value="KOO36479.1"/>
    <property type="molecule type" value="Genomic_DNA"/>
</dbReference>
<accession>A0A0M0KCH0</accession>
<dbReference type="AlphaFoldDB" id="A0A0M0KCH0"/>
<dbReference type="PATRIC" id="fig|136160.3.peg.3541"/>
<name>A0A0M0KCH0_ALKHA</name>
<dbReference type="OMA" id="HIVPDIM"/>
<sequence length="148" mass="17387">MPKHTQEERLSLLDQKADELSRIQQDQLVADYDEAIAEHENGDKPKYVKFAGEYFEISKEMPFRFATFYFRHCVRKVKGKTQMEVPEDKMFEFIELMLGKKFLERLEQSDAGVHFVFKHIVPDIMSMWGYDVKSDKPSGGQKKTKTRG</sequence>
<organism evidence="1">
    <name type="scientific">Halalkalibacterium halodurans</name>
    <name type="common">Bacillus halodurans</name>
    <dbReference type="NCBI Taxonomy" id="86665"/>
    <lineage>
        <taxon>Bacteria</taxon>
        <taxon>Bacillati</taxon>
        <taxon>Bacillota</taxon>
        <taxon>Bacilli</taxon>
        <taxon>Bacillales</taxon>
        <taxon>Bacillaceae</taxon>
        <taxon>Halalkalibacterium (ex Joshi et al. 2022)</taxon>
    </lineage>
</organism>
<gene>
    <name evidence="1" type="ORF">AMD02_17915</name>
</gene>
<protein>
    <submittedName>
        <fullName evidence="1">Uncharacterized protein</fullName>
    </submittedName>
</protein>